<dbReference type="EMBL" id="AACS02000005">
    <property type="protein sequence ID" value="EAU82745.2"/>
    <property type="molecule type" value="Genomic_DNA"/>
</dbReference>
<dbReference type="RefSeq" id="XP_001839085.2">
    <property type="nucleotide sequence ID" value="XM_001839033.2"/>
</dbReference>
<organism evidence="9 10">
    <name type="scientific">Coprinopsis cinerea (strain Okayama-7 / 130 / ATCC MYA-4618 / FGSC 9003)</name>
    <name type="common">Inky cap fungus</name>
    <name type="synonym">Hormographiella aspergillata</name>
    <dbReference type="NCBI Taxonomy" id="240176"/>
    <lineage>
        <taxon>Eukaryota</taxon>
        <taxon>Fungi</taxon>
        <taxon>Dikarya</taxon>
        <taxon>Basidiomycota</taxon>
        <taxon>Agaricomycotina</taxon>
        <taxon>Agaricomycetes</taxon>
        <taxon>Agaricomycetidae</taxon>
        <taxon>Agaricales</taxon>
        <taxon>Agaricineae</taxon>
        <taxon>Psathyrellaceae</taxon>
        <taxon>Coprinopsis</taxon>
    </lineage>
</organism>
<dbReference type="VEuPathDB" id="FungiDB:CC1G_10650"/>
<dbReference type="eggNOG" id="KOG4833">
    <property type="taxonomic scope" value="Eukaryota"/>
</dbReference>
<dbReference type="Proteomes" id="UP000001861">
    <property type="component" value="Unassembled WGS sequence"/>
</dbReference>
<dbReference type="STRING" id="240176.A8P653"/>
<evidence type="ECO:0000256" key="1">
    <source>
        <dbReference type="ARBA" id="ARBA00004567"/>
    </source>
</evidence>
<evidence type="ECO:0000256" key="3">
    <source>
        <dbReference type="ARBA" id="ARBA00022816"/>
    </source>
</evidence>
<keyword evidence="5" id="KW-0811">Translocation</keyword>
<evidence type="ECO:0000256" key="5">
    <source>
        <dbReference type="ARBA" id="ARBA00023010"/>
    </source>
</evidence>
<gene>
    <name evidence="9" type="ORF">CC1G_10650</name>
</gene>
<evidence type="ECO:0000256" key="4">
    <source>
        <dbReference type="ARBA" id="ARBA00022927"/>
    </source>
</evidence>
<evidence type="ECO:0000259" key="8">
    <source>
        <dbReference type="Pfam" id="PF21093"/>
    </source>
</evidence>
<dbReference type="PANTHER" id="PTHR31431:SF1">
    <property type="entry name" value="NUCLEOPORIN NUP188"/>
    <property type="match status" value="1"/>
</dbReference>
<reference evidence="9 10" key="1">
    <citation type="journal article" date="2010" name="Proc. Natl. Acad. Sci. U.S.A.">
        <title>Insights into evolution of multicellular fungi from the assembled chromosomes of the mushroom Coprinopsis cinerea (Coprinus cinereus).</title>
        <authorList>
            <person name="Stajich J.E."/>
            <person name="Wilke S.K."/>
            <person name="Ahren D."/>
            <person name="Au C.H."/>
            <person name="Birren B.W."/>
            <person name="Borodovsky M."/>
            <person name="Burns C."/>
            <person name="Canback B."/>
            <person name="Casselton L.A."/>
            <person name="Cheng C.K."/>
            <person name="Deng J."/>
            <person name="Dietrich F.S."/>
            <person name="Fargo D.C."/>
            <person name="Farman M.L."/>
            <person name="Gathman A.C."/>
            <person name="Goldberg J."/>
            <person name="Guigo R."/>
            <person name="Hoegger P.J."/>
            <person name="Hooker J.B."/>
            <person name="Huggins A."/>
            <person name="James T.Y."/>
            <person name="Kamada T."/>
            <person name="Kilaru S."/>
            <person name="Kodira C."/>
            <person name="Kues U."/>
            <person name="Kupfer D."/>
            <person name="Kwan H.S."/>
            <person name="Lomsadze A."/>
            <person name="Li W."/>
            <person name="Lilly W.W."/>
            <person name="Ma L.J."/>
            <person name="Mackey A.J."/>
            <person name="Manning G."/>
            <person name="Martin F."/>
            <person name="Muraguchi H."/>
            <person name="Natvig D.O."/>
            <person name="Palmerini H."/>
            <person name="Ramesh M.A."/>
            <person name="Rehmeyer C.J."/>
            <person name="Roe B.A."/>
            <person name="Shenoy N."/>
            <person name="Stanke M."/>
            <person name="Ter-Hovhannisyan V."/>
            <person name="Tunlid A."/>
            <person name="Velagapudi R."/>
            <person name="Vision T.J."/>
            <person name="Zeng Q."/>
            <person name="Zolan M.E."/>
            <person name="Pukkila P.J."/>
        </authorList>
    </citation>
    <scope>NUCLEOTIDE SEQUENCE [LARGE SCALE GENOMIC DNA]</scope>
    <source>
        <strain evidence="10">Okayama-7 / 130 / ATCC MYA-4618 / FGSC 9003</strain>
    </source>
</reference>
<keyword evidence="6" id="KW-0906">Nuclear pore complex</keyword>
<keyword evidence="7" id="KW-0539">Nucleus</keyword>
<sequence length="2164" mass="237673">MTDERRSNLIDVSYEQLHLVLSGVQEGSPVDQIRDHLDSRRSVLENVCTPSIFGAPSQASRQKIVSGTVELPDGIKVNVVEADKEFILAVSSKFNIDEIQAFILFRSFLYNQGLPPNLTAETSSQMVEALLEKITPYYYSERLNALRILGPLFKAYGDESDLLYDVACDFLPVVIPDPIKFGIDLLNAYTAKTKEKLSTNDPQEAIAHAKRSLHDQLAMLELFFQLMWGYAPCTGEIVVKTLETAYDTSFGAIQQHNTLILDNESQQLLQDCAALWIVITIEVLELETVGHDEGLEITETPSGKTLYIASPESLEKIHNIVISNTQSQFACTYLAWTYVLSRICTKTSTLDTIPPSYKKFMDIINPPANSRAFNAEPVYLQMTRVCLSPEAGLLPLINDLLTKSPLFVTSIAWRTGSALNAPNSLSYRSTLKGLVIALFDLILVENIPDFDGLVEVWIALFGRSEPSYVAPICLQWWQFDWPFSLPKGSVSASPSGKHDSAGYWSRRALVDVSRNRFPVFVTPLLRILRAMSGAGFVDTDPLAVAIGDPQQPSGAAGDTLSEERLACARFVYYYFSQLPTFAQVIDLSQCTGPHALYEKQSNPSNSSGMTYTNLRPLLLPGGSILPAKSTGNVISGDSGEYIVVAWDHVHSGWKLILAILGWYVSRRHMNFRTPSSSSTGLGSNPFSASDIAGAEVFSRHSQRGHPHFSQPLQIKIEDVITDMHDGTDEKVVTEALDLLRSVIQFNPSQAEELMASLDQPNPGSAPSAATPPPDLVQLTTMILEEALSRSGSKAAAANNVRMQLITSSLSVLAALLANPVYSNRVWLYIRSTGAIFGAGPGSRSVSDKSYASVALAMERATGQYTMTLALLHLVQQLVFDAALTVQSDEPGSTAKAKLQQVKEEVLLRAIRFVHNEIWIEHLGWRYNQLGDRFEIARRIATLYSCILSNFPPTLLDGHDNKSAQNDKDGKTPTAKPYPLLSQAIADVLLLKATTSTITPLVSSISSAKQVYKMLHASRRFGDVTRLLLLLDTLLLLSRQVLNCKLRFLAELGDGARHAQAPTISLLEQALCARVVSSGASHDHTHTKQDPIDVLAGYVKDREIGPDVPYQAIRLLTTLAKSLSISASLGSLHHSSLSNSALALTPSLAMSAAPTPTTMIGHLANPEAVVSAFVGIIQHPYDDPDLRIAVWKFIALVVDVEPALGGLFVAGKFRIPSDIRVGNKVDKGKEKEGAKDAEKEKTVTLAAKRKERNALTAAHDSLFHWRQLWDVNPQLLAAVLQFMTVVWEHAGEHKATIDSLRQDPKFWPLIVGIVKEEVGPVPDYETEEYVVIDKVQHSNHNEPVIVHAYRTLSKAYAVKLLSLDIGFHLQAEGTKTGTPPKKPQSFVALEPEFKSEDDLNDLLSEAAPSPYAPRLHDAATEKIEKDFPGLSLPQLEVQDPLTDRFYGDRFAFSVTLLQDRLHAFKTSIEADGMDDPIDSVTKLVLSINLNLSLTHAQTTLAESWEKLLRQAIPYLRPDTQVRASMINIAASISGGIALEKRGGEMMASIHGTRLALLLGILEVAWFSPSSSTNAGEIKSFIELIKNLKSIVNNDAQDPVKSFMSGLPNPFHRTLLQLLFFCAMEARSLLNRPKALNSDQRLTILETTEAVLGMVLEGLRLTFIAAQTRRDLDLDRDMELLVTVFRQCTRTDISPSSTFWLTRCQETDVMRASLELFVRTDLAGLSDVPVLLALKHPLYTPHILLFHMAVVSNPIAAERFASEGLLAAYSNNNITSAIRAGRVDVAIPELPGERSPMHLTYCSMLAIVATVITALGRHNHYFDAEACGFVQLYGDQILRALSWTVGDAITMPLMEELEQVVNLFYAIAASAPNAVKANPAVDKVLRVFTTHALLLLQQINYAITHPNHLASLFEPVTPDERAQHEKSQGVADPLKRPLIAHLVHRMFRLSSNIVGTLVTISKADNVLCGLEEDWPLGEALVVPHSKVVVGEPASLGTLLELGNCSLDILRDFVNRPAGQALTPTTPTGSSNPLDVRRGVITARRNLESVLVYAVTQLAMWLRKPEFEPVQAQDTDVEDQAMDVTVRPDVSKDRRLISTSAPRSSTSISMAERMRRGMTGEMASDLQALLNKAKPVVEKCGAVVGKESVDILNILSVFLSERIGGSS</sequence>
<name>A8P653_COPC7</name>
<dbReference type="GO" id="GO:0006405">
    <property type="term" value="P:RNA export from nucleus"/>
    <property type="evidence" value="ECO:0007669"/>
    <property type="project" value="TreeGrafter"/>
</dbReference>
<comment type="subcellular location">
    <subcellularLocation>
        <location evidence="1">Nucleus</location>
        <location evidence="1">Nuclear pore complex</location>
    </subcellularLocation>
</comment>
<dbReference type="GO" id="GO:0006606">
    <property type="term" value="P:protein import into nucleus"/>
    <property type="evidence" value="ECO:0007669"/>
    <property type="project" value="TreeGrafter"/>
</dbReference>
<evidence type="ECO:0000256" key="7">
    <source>
        <dbReference type="ARBA" id="ARBA00023242"/>
    </source>
</evidence>
<keyword evidence="4" id="KW-0653">Protein transport</keyword>
<dbReference type="GO" id="GO:0017056">
    <property type="term" value="F:structural constituent of nuclear pore"/>
    <property type="evidence" value="ECO:0007669"/>
    <property type="project" value="InterPro"/>
</dbReference>
<dbReference type="InterPro" id="IPR048883">
    <property type="entry name" value="Nup188_N-subdom_III"/>
</dbReference>
<keyword evidence="2" id="KW-0813">Transport</keyword>
<comment type="caution">
    <text evidence="9">The sequence shown here is derived from an EMBL/GenBank/DDBJ whole genome shotgun (WGS) entry which is preliminary data.</text>
</comment>
<keyword evidence="10" id="KW-1185">Reference proteome</keyword>
<dbReference type="InterPro" id="IPR044840">
    <property type="entry name" value="Nup188"/>
</dbReference>
<feature type="domain" description="Nucleoporin Nup188 N-terminal subdomain III" evidence="8">
    <location>
        <begin position="720"/>
        <end position="1042"/>
    </location>
</feature>
<evidence type="ECO:0000313" key="9">
    <source>
        <dbReference type="EMBL" id="EAU82745.2"/>
    </source>
</evidence>
<dbReference type="InParanoid" id="A8P653"/>
<dbReference type="Pfam" id="PF21093">
    <property type="entry name" value="Nup188_N-subdom_III"/>
    <property type="match status" value="1"/>
</dbReference>
<dbReference type="HOGENOM" id="CLU_233373_0_0_1"/>
<keyword evidence="3" id="KW-0509">mRNA transport</keyword>
<evidence type="ECO:0000313" key="10">
    <source>
        <dbReference type="Proteomes" id="UP000001861"/>
    </source>
</evidence>
<evidence type="ECO:0000256" key="2">
    <source>
        <dbReference type="ARBA" id="ARBA00022448"/>
    </source>
</evidence>
<dbReference type="OMA" id="SEIWVEH"/>
<dbReference type="GO" id="GO:0051028">
    <property type="term" value="P:mRNA transport"/>
    <property type="evidence" value="ECO:0007669"/>
    <property type="project" value="UniProtKB-KW"/>
</dbReference>
<dbReference type="Gene3D" id="1.25.10.70">
    <property type="match status" value="1"/>
</dbReference>
<protein>
    <recommendedName>
        <fullName evidence="8">Nucleoporin Nup188 N-terminal subdomain III domain-containing protein</fullName>
    </recommendedName>
</protein>
<dbReference type="OrthoDB" id="102511at2759"/>
<accession>A8P653</accession>
<proteinExistence type="predicted"/>
<dbReference type="GeneID" id="6015687"/>
<dbReference type="GO" id="GO:0044611">
    <property type="term" value="C:nuclear pore inner ring"/>
    <property type="evidence" value="ECO:0007669"/>
    <property type="project" value="TreeGrafter"/>
</dbReference>
<dbReference type="PANTHER" id="PTHR31431">
    <property type="entry name" value="NUCLEOPORIN NUP188 HOMOLOG"/>
    <property type="match status" value="1"/>
</dbReference>
<dbReference type="KEGG" id="cci:CC1G_10650"/>
<evidence type="ECO:0000256" key="6">
    <source>
        <dbReference type="ARBA" id="ARBA00023132"/>
    </source>
</evidence>